<gene>
    <name evidence="11" type="primary">CEL9B</name>
    <name evidence="11" type="ORF">DAPPUDRAFT_347609</name>
</gene>
<dbReference type="EC" id="3.2.1.4" evidence="9"/>
<dbReference type="AlphaFoldDB" id="E9HFS5"/>
<evidence type="ECO:0000256" key="4">
    <source>
        <dbReference type="ARBA" id="ARBA00023001"/>
    </source>
</evidence>
<evidence type="ECO:0000259" key="10">
    <source>
        <dbReference type="PROSITE" id="PS51173"/>
    </source>
</evidence>
<dbReference type="OMA" id="WGPPEEY"/>
<dbReference type="PROSITE" id="PS00698">
    <property type="entry name" value="GH9_3"/>
    <property type="match status" value="1"/>
</dbReference>
<dbReference type="InterPro" id="IPR012341">
    <property type="entry name" value="6hp_glycosidase-like_sf"/>
</dbReference>
<keyword evidence="5 8" id="KW-0119">Carbohydrate metabolism</keyword>
<dbReference type="Proteomes" id="UP000000305">
    <property type="component" value="Unassembled WGS sequence"/>
</dbReference>
<evidence type="ECO:0000256" key="1">
    <source>
        <dbReference type="ARBA" id="ARBA00000966"/>
    </source>
</evidence>
<evidence type="ECO:0000256" key="5">
    <source>
        <dbReference type="ARBA" id="ARBA00023277"/>
    </source>
</evidence>
<comment type="similarity">
    <text evidence="2 8 9">Belongs to the glycosyl hydrolase 9 (cellulase E) family.</text>
</comment>
<dbReference type="GO" id="GO:0030247">
    <property type="term" value="F:polysaccharide binding"/>
    <property type="evidence" value="ECO:0007669"/>
    <property type="project" value="InterPro"/>
</dbReference>
<feature type="active site" evidence="8">
    <location>
        <position position="636"/>
    </location>
</feature>
<dbReference type="Gene3D" id="1.50.10.10">
    <property type="match status" value="1"/>
</dbReference>
<keyword evidence="7 8" id="KW-0624">Polysaccharide degradation</keyword>
<dbReference type="Pfam" id="PF00553">
    <property type="entry name" value="CBM_2"/>
    <property type="match status" value="1"/>
</dbReference>
<dbReference type="InParanoid" id="E9HFS5"/>
<dbReference type="InterPro" id="IPR001701">
    <property type="entry name" value="Glyco_hydro_9"/>
</dbReference>
<dbReference type="eggNOG" id="ENOG502QRF6">
    <property type="taxonomic scope" value="Eukaryota"/>
</dbReference>
<dbReference type="Gene3D" id="2.60.40.290">
    <property type="match status" value="1"/>
</dbReference>
<organism evidence="11 12">
    <name type="scientific">Daphnia pulex</name>
    <name type="common">Water flea</name>
    <dbReference type="NCBI Taxonomy" id="6669"/>
    <lineage>
        <taxon>Eukaryota</taxon>
        <taxon>Metazoa</taxon>
        <taxon>Ecdysozoa</taxon>
        <taxon>Arthropoda</taxon>
        <taxon>Crustacea</taxon>
        <taxon>Branchiopoda</taxon>
        <taxon>Diplostraca</taxon>
        <taxon>Cladocera</taxon>
        <taxon>Anomopoda</taxon>
        <taxon>Daphniidae</taxon>
        <taxon>Daphnia</taxon>
    </lineage>
</organism>
<feature type="active site" evidence="8">
    <location>
        <position position="645"/>
    </location>
</feature>
<evidence type="ECO:0000256" key="8">
    <source>
        <dbReference type="PROSITE-ProRule" id="PRU10060"/>
    </source>
</evidence>
<dbReference type="EMBL" id="GL732637">
    <property type="protein sequence ID" value="EFX69372.1"/>
    <property type="molecule type" value="Genomic_DNA"/>
</dbReference>
<dbReference type="GO" id="GO:0008810">
    <property type="term" value="F:cellulase activity"/>
    <property type="evidence" value="ECO:0007669"/>
    <property type="project" value="UniProtKB-EC"/>
</dbReference>
<evidence type="ECO:0000256" key="2">
    <source>
        <dbReference type="ARBA" id="ARBA00007072"/>
    </source>
</evidence>
<dbReference type="PROSITE" id="PS51173">
    <property type="entry name" value="CBM2"/>
    <property type="match status" value="1"/>
</dbReference>
<dbReference type="PANTHER" id="PTHR22298">
    <property type="entry name" value="ENDO-1,4-BETA-GLUCANASE"/>
    <property type="match status" value="1"/>
</dbReference>
<dbReference type="PhylomeDB" id="E9HFS5"/>
<dbReference type="OrthoDB" id="10257085at2759"/>
<dbReference type="SUPFAM" id="SSF48208">
    <property type="entry name" value="Six-hairpin glycosidases"/>
    <property type="match status" value="1"/>
</dbReference>
<evidence type="ECO:0000256" key="3">
    <source>
        <dbReference type="ARBA" id="ARBA00022801"/>
    </source>
</evidence>
<dbReference type="InterPro" id="IPR008928">
    <property type="entry name" value="6-hairpin_glycosidase_sf"/>
</dbReference>
<keyword evidence="12" id="KW-1185">Reference proteome</keyword>
<dbReference type="FunFam" id="1.50.10.10:FF:000020">
    <property type="entry name" value="Endoglucanase"/>
    <property type="match status" value="1"/>
</dbReference>
<accession>E9HFS5</accession>
<dbReference type="KEGG" id="dpx:DAPPUDRAFT_347609"/>
<evidence type="ECO:0000256" key="9">
    <source>
        <dbReference type="RuleBase" id="RU361166"/>
    </source>
</evidence>
<keyword evidence="3 8" id="KW-0378">Hydrolase</keyword>
<dbReference type="Pfam" id="PF00759">
    <property type="entry name" value="Glyco_hydro_9"/>
    <property type="match status" value="1"/>
</dbReference>
<evidence type="ECO:0000313" key="12">
    <source>
        <dbReference type="Proteomes" id="UP000000305"/>
    </source>
</evidence>
<dbReference type="SMART" id="SM00637">
    <property type="entry name" value="CBD_II"/>
    <property type="match status" value="1"/>
</dbReference>
<keyword evidence="4 9" id="KW-0136">Cellulose degradation</keyword>
<feature type="domain" description="CBM2" evidence="10">
    <location>
        <begin position="105"/>
        <end position="217"/>
    </location>
</feature>
<dbReference type="InterPro" id="IPR001919">
    <property type="entry name" value="CBD2"/>
</dbReference>
<dbReference type="SUPFAM" id="SSF49384">
    <property type="entry name" value="Carbohydrate-binding domain"/>
    <property type="match status" value="1"/>
</dbReference>
<evidence type="ECO:0000313" key="11">
    <source>
        <dbReference type="EMBL" id="EFX69372.1"/>
    </source>
</evidence>
<sequence length="671" mass="71237">MSYNGVQNAGTVFNTVGFNVWYPSSNAFPTITSVVFNGVNVCSTATLPPTTTFRTTTKAANTTNTTTSRPTTTTKAATTIATSPTTKITTAAPPTTAPVTAAPVTTSGTGSCSSVAIISSAWAGGLTVTLVIPVTTTVTSWTIGVTFSAALSSLQIWNAQSSTTDNVRFNLINLSYNGLQSSGTVLNSVGFNAYYPASNPSPTITSVVFNGGSTTPGGTATTAQSNSSALPPLNTKYNYAEVITKSLLFYYAQRSGRLPTNDNPISYRSDSALGDIGQNGEDLTGGYYDAGDFVKFGFPMAYTTTVSAWSVIDYPSGYSSAGQLTNARNMVKWASDYFIKAHVAPNKLYGQVGDGYADHSYWGRPEEMTMARPASFISTSNPGSDLAGETAAALAATSIVFSQVNATYSAICLAHAKDLYAFAKQYQGLYSSSIPQAGSFYSSSGFGDELAWGAIWLYRATQDVSYLNDAKTFFNQYGLSGAGAFSWDNKAAGVQVLLAKLTNDPTYISSIRTFCDSYVNQPKTPKGLLFISQWGSLRHASNIAYICLQAADLNINSLTYRKFAQQQIHYALGDTGRSFVCGFGTNPPVKSHHRSSSCPNIPNTCDWNTYNSPSPNAQILYGALVGGPDNNDNYSDDRSNYVSNEVATDYNAGFQGAVAALQTLAVNGQFN</sequence>
<dbReference type="STRING" id="6669.E9HFS5"/>
<evidence type="ECO:0000256" key="7">
    <source>
        <dbReference type="ARBA" id="ARBA00023326"/>
    </source>
</evidence>
<dbReference type="InterPro" id="IPR008965">
    <property type="entry name" value="CBM2/CBM3_carb-bd_dom_sf"/>
</dbReference>
<dbReference type="HOGENOM" id="CLU_008926_1_5_1"/>
<reference evidence="11 12" key="1">
    <citation type="journal article" date="2011" name="Science">
        <title>The ecoresponsive genome of Daphnia pulex.</title>
        <authorList>
            <person name="Colbourne J.K."/>
            <person name="Pfrender M.E."/>
            <person name="Gilbert D."/>
            <person name="Thomas W.K."/>
            <person name="Tucker A."/>
            <person name="Oakley T.H."/>
            <person name="Tokishita S."/>
            <person name="Aerts A."/>
            <person name="Arnold G.J."/>
            <person name="Basu M.K."/>
            <person name="Bauer D.J."/>
            <person name="Caceres C.E."/>
            <person name="Carmel L."/>
            <person name="Casola C."/>
            <person name="Choi J.H."/>
            <person name="Detter J.C."/>
            <person name="Dong Q."/>
            <person name="Dusheyko S."/>
            <person name="Eads B.D."/>
            <person name="Frohlich T."/>
            <person name="Geiler-Samerotte K.A."/>
            <person name="Gerlach D."/>
            <person name="Hatcher P."/>
            <person name="Jogdeo S."/>
            <person name="Krijgsveld J."/>
            <person name="Kriventseva E.V."/>
            <person name="Kultz D."/>
            <person name="Laforsch C."/>
            <person name="Lindquist E."/>
            <person name="Lopez J."/>
            <person name="Manak J.R."/>
            <person name="Muller J."/>
            <person name="Pangilinan J."/>
            <person name="Patwardhan R.P."/>
            <person name="Pitluck S."/>
            <person name="Pritham E.J."/>
            <person name="Rechtsteiner A."/>
            <person name="Rho M."/>
            <person name="Rogozin I.B."/>
            <person name="Sakarya O."/>
            <person name="Salamov A."/>
            <person name="Schaack S."/>
            <person name="Shapiro H."/>
            <person name="Shiga Y."/>
            <person name="Skalitzky C."/>
            <person name="Smith Z."/>
            <person name="Souvorov A."/>
            <person name="Sung W."/>
            <person name="Tang Z."/>
            <person name="Tsuchiya D."/>
            <person name="Tu H."/>
            <person name="Vos H."/>
            <person name="Wang M."/>
            <person name="Wolf Y.I."/>
            <person name="Yamagata H."/>
            <person name="Yamada T."/>
            <person name="Ye Y."/>
            <person name="Shaw J.R."/>
            <person name="Andrews J."/>
            <person name="Crease T.J."/>
            <person name="Tang H."/>
            <person name="Lucas S.M."/>
            <person name="Robertson H.M."/>
            <person name="Bork P."/>
            <person name="Koonin E.V."/>
            <person name="Zdobnov E.M."/>
            <person name="Grigoriev I.V."/>
            <person name="Lynch M."/>
            <person name="Boore J.L."/>
        </authorList>
    </citation>
    <scope>NUCLEOTIDE SEQUENCE [LARGE SCALE GENOMIC DNA]</scope>
</reference>
<dbReference type="GO" id="GO:0030245">
    <property type="term" value="P:cellulose catabolic process"/>
    <property type="evidence" value="ECO:0007669"/>
    <property type="project" value="UniProtKB-KW"/>
</dbReference>
<comment type="catalytic activity">
    <reaction evidence="1 9">
        <text>Endohydrolysis of (1-&gt;4)-beta-D-glucosidic linkages in cellulose, lichenin and cereal beta-D-glucans.</text>
        <dbReference type="EC" id="3.2.1.4"/>
    </reaction>
</comment>
<dbReference type="SMR" id="E9HFS5"/>
<dbReference type="InterPro" id="IPR012291">
    <property type="entry name" value="CBM2_carb-bd_dom_sf"/>
</dbReference>
<protein>
    <recommendedName>
        <fullName evidence="9">Endoglucanase</fullName>
        <ecNumber evidence="9">3.2.1.4</ecNumber>
    </recommendedName>
</protein>
<keyword evidence="6 8" id="KW-0326">Glycosidase</keyword>
<name>E9HFS5_DAPPU</name>
<evidence type="ECO:0000256" key="6">
    <source>
        <dbReference type="ARBA" id="ARBA00023295"/>
    </source>
</evidence>
<dbReference type="InterPro" id="IPR033126">
    <property type="entry name" value="Glyco_hydro_9_Asp/Glu_AS"/>
</dbReference>
<proteinExistence type="inferred from homology"/>